<keyword evidence="3" id="KW-1185">Reference proteome</keyword>
<dbReference type="Proteomes" id="UP000266723">
    <property type="component" value="Unassembled WGS sequence"/>
</dbReference>
<comment type="caution">
    <text evidence="2">The sequence shown here is derived from an EMBL/GenBank/DDBJ whole genome shotgun (WGS) entry which is preliminary data.</text>
</comment>
<reference evidence="2 3" key="1">
    <citation type="journal article" date="2020" name="BMC Genomics">
        <title>Intraspecific diversification of the crop wild relative Brassica cretica Lam. using demographic model selection.</title>
        <authorList>
            <person name="Kioukis A."/>
            <person name="Michalopoulou V.A."/>
            <person name="Briers L."/>
            <person name="Pirintsos S."/>
            <person name="Studholme D.J."/>
            <person name="Pavlidis P."/>
            <person name="Sarris P.F."/>
        </authorList>
    </citation>
    <scope>NUCLEOTIDE SEQUENCE [LARGE SCALE GENOMIC DNA]</scope>
    <source>
        <strain evidence="3">cv. PFS-1207/04</strain>
    </source>
</reference>
<evidence type="ECO:0000313" key="2">
    <source>
        <dbReference type="EMBL" id="KAF3493522.1"/>
    </source>
</evidence>
<feature type="region of interest" description="Disordered" evidence="1">
    <location>
        <begin position="1"/>
        <end position="22"/>
    </location>
</feature>
<dbReference type="EMBL" id="QGKV02002055">
    <property type="protein sequence ID" value="KAF3493522.1"/>
    <property type="molecule type" value="Genomic_DNA"/>
</dbReference>
<evidence type="ECO:0000256" key="1">
    <source>
        <dbReference type="SAM" id="MobiDB-lite"/>
    </source>
</evidence>
<organism evidence="2 3">
    <name type="scientific">Brassica cretica</name>
    <name type="common">Mustard</name>
    <dbReference type="NCBI Taxonomy" id="69181"/>
    <lineage>
        <taxon>Eukaryota</taxon>
        <taxon>Viridiplantae</taxon>
        <taxon>Streptophyta</taxon>
        <taxon>Embryophyta</taxon>
        <taxon>Tracheophyta</taxon>
        <taxon>Spermatophyta</taxon>
        <taxon>Magnoliopsida</taxon>
        <taxon>eudicotyledons</taxon>
        <taxon>Gunneridae</taxon>
        <taxon>Pentapetalae</taxon>
        <taxon>rosids</taxon>
        <taxon>malvids</taxon>
        <taxon>Brassicales</taxon>
        <taxon>Brassicaceae</taxon>
        <taxon>Brassiceae</taxon>
        <taxon>Brassica</taxon>
    </lineage>
</organism>
<evidence type="ECO:0000313" key="3">
    <source>
        <dbReference type="Proteomes" id="UP000266723"/>
    </source>
</evidence>
<protein>
    <submittedName>
        <fullName evidence="2">Uncharacterized protein</fullName>
    </submittedName>
</protein>
<feature type="compositionally biased region" description="Basic residues" evidence="1">
    <location>
        <begin position="1"/>
        <end position="14"/>
    </location>
</feature>
<name>A0ABQ7A773_BRACR</name>
<sequence>MQKRNKASKRKKSTRCSNLKGSWGLHAASGRGGYRMQMLNMPASQDLGITLRATSFQKQDYLRQSLPVQQQLQLPNWTGERDMSSLRTR</sequence>
<accession>A0ABQ7A773</accession>
<gene>
    <name evidence="2" type="ORF">DY000_02056431</name>
</gene>
<proteinExistence type="predicted"/>